<proteinExistence type="predicted"/>
<comment type="caution">
    <text evidence="2">The sequence shown here is derived from an EMBL/GenBank/DDBJ whole genome shotgun (WGS) entry which is preliminary data.</text>
</comment>
<dbReference type="AlphaFoldDB" id="A0A9W9CU54"/>
<organism evidence="2 3">
    <name type="scientific">Gnomoniopsis smithogilvyi</name>
    <dbReference type="NCBI Taxonomy" id="1191159"/>
    <lineage>
        <taxon>Eukaryota</taxon>
        <taxon>Fungi</taxon>
        <taxon>Dikarya</taxon>
        <taxon>Ascomycota</taxon>
        <taxon>Pezizomycotina</taxon>
        <taxon>Sordariomycetes</taxon>
        <taxon>Sordariomycetidae</taxon>
        <taxon>Diaporthales</taxon>
        <taxon>Gnomoniaceae</taxon>
        <taxon>Gnomoniopsis</taxon>
    </lineage>
</organism>
<accession>A0A9W9CU54</accession>
<dbReference type="GO" id="GO:0006355">
    <property type="term" value="P:regulation of DNA-templated transcription"/>
    <property type="evidence" value="ECO:0007669"/>
    <property type="project" value="InterPro"/>
</dbReference>
<keyword evidence="3" id="KW-1185">Reference proteome</keyword>
<feature type="compositionally biased region" description="Polar residues" evidence="1">
    <location>
        <begin position="563"/>
        <end position="584"/>
    </location>
</feature>
<feature type="compositionally biased region" description="Low complexity" evidence="1">
    <location>
        <begin position="532"/>
        <end position="543"/>
    </location>
</feature>
<dbReference type="EMBL" id="JAPEVB010000005">
    <property type="protein sequence ID" value="KAJ4388096.1"/>
    <property type="molecule type" value="Genomic_DNA"/>
</dbReference>
<protein>
    <recommendedName>
        <fullName evidence="4">Frequency clock protein</fullName>
    </recommendedName>
</protein>
<feature type="compositionally biased region" description="Pro residues" evidence="1">
    <location>
        <begin position="357"/>
        <end position="367"/>
    </location>
</feature>
<feature type="compositionally biased region" description="Low complexity" evidence="1">
    <location>
        <begin position="238"/>
        <end position="251"/>
    </location>
</feature>
<dbReference type="OrthoDB" id="2536795at2759"/>
<feature type="compositionally biased region" description="Basic and acidic residues" evidence="1">
    <location>
        <begin position="75"/>
        <end position="84"/>
    </location>
</feature>
<dbReference type="GO" id="GO:0007623">
    <property type="term" value="P:circadian rhythm"/>
    <property type="evidence" value="ECO:0007669"/>
    <property type="project" value="InterPro"/>
</dbReference>
<feature type="region of interest" description="Disordered" evidence="1">
    <location>
        <begin position="940"/>
        <end position="970"/>
    </location>
</feature>
<dbReference type="InterPro" id="IPR018554">
    <property type="entry name" value="FRQ"/>
</dbReference>
<evidence type="ECO:0000313" key="3">
    <source>
        <dbReference type="Proteomes" id="UP001140453"/>
    </source>
</evidence>
<feature type="region of interest" description="Disordered" evidence="1">
    <location>
        <begin position="208"/>
        <end position="287"/>
    </location>
</feature>
<feature type="region of interest" description="Disordered" evidence="1">
    <location>
        <begin position="600"/>
        <end position="642"/>
    </location>
</feature>
<feature type="region of interest" description="Disordered" evidence="1">
    <location>
        <begin position="663"/>
        <end position="688"/>
    </location>
</feature>
<feature type="compositionally biased region" description="Polar residues" evidence="1">
    <location>
        <begin position="104"/>
        <end position="113"/>
    </location>
</feature>
<feature type="region of interest" description="Disordered" evidence="1">
    <location>
        <begin position="1"/>
        <end position="146"/>
    </location>
</feature>
<name>A0A9W9CU54_9PEZI</name>
<feature type="compositionally biased region" description="Polar residues" evidence="1">
    <location>
        <begin position="600"/>
        <end position="615"/>
    </location>
</feature>
<feature type="compositionally biased region" description="Basic and acidic residues" evidence="1">
    <location>
        <begin position="425"/>
        <end position="437"/>
    </location>
</feature>
<dbReference type="Proteomes" id="UP001140453">
    <property type="component" value="Unassembled WGS sequence"/>
</dbReference>
<feature type="compositionally biased region" description="Basic and acidic residues" evidence="1">
    <location>
        <begin position="368"/>
        <end position="381"/>
    </location>
</feature>
<sequence length="970" mass="105432">MADAKTKSQGTQPPPTSARGHPMPRRASPEQSVTLRHHRLARDASMRPEPVSNGDTGTSPRRNSSGESQVTGQSDPKKWFDRSNRNPPAAFDQGSMDVDPPFYQKQSDSSNEDMNPARSSGYPFPTSLYHPTHLRPPMPAHSSSADDYRSVIDDLTVENKRLKEELRRYKQFGPDPLRKDKLFEIKFHGIPNKKKRELEATLRDFASSLEGSTTSSQQRKKSKHTGRLQGSSSDSKHASSASSNSRPVDSAYASMSTGPTSSIGQNTSTNSVWRPSLGRARSSADQRADNALRDIPQGLMPRHVALTDKEKKKLVVRRLEHLFTGKFGGRTKPNQIPPPSLEPQYSKGGMISAPPMLGAPPSAPPPDEPSREARILLHDSGAKSNSRGELSVSNCENDNGETTGSGSGCHDHSGQDNSPQNADIPEQRATRPLDLDPDRTQIAAENMEYIRHLGAIAPEYLPQAKYKSQDVSMDTDGWIHLNLLCNLAQLHILNVTPDYIRSAVSERSAKFQLSRDGRKIRWRGGTHGTKFSSDSSGESSQRSPDTVTTDGSNEVGQRKKQKTGAQVSPTSNQSQAKLIPKASTSSDGFHYKPMFVHHQASSAETSMDETGSQASYPVAEDSNPISRSTDLDCGSGSSPRKKRRHDGAIIYYTGAPFCLDLSGDPGDTSPATHMAATGQAQSQEETEEMPRLVRTTSGSLLPFRPLVEGPEPSDAGSEYVLDGQDASSTEDESFCWCEQPEKTQLNPLQACLEPCGLGGVTPEDHFAILVVTRHPILAPCKHQAIGALSEESAESIASRIAGLTTDSPRTPAGASQLAAQIQCQVLQQRYKALKPLPLPPPAIFYPPFTDSTDSEEDSGFEDDYEDGCEDNSDVMDESDEAISQRANPYQSENDFARMADLNSDVDERDFGTASNLTAPKVAYPQIRRMSKEHNRRLSGLFGSGVEMHPDSSAATAGEASGYSSDGDESA</sequence>
<evidence type="ECO:0008006" key="4">
    <source>
        <dbReference type="Google" id="ProtNLM"/>
    </source>
</evidence>
<feature type="compositionally biased region" description="Polar residues" evidence="1">
    <location>
        <begin position="544"/>
        <end position="555"/>
    </location>
</feature>
<feature type="region of interest" description="Disordered" evidence="1">
    <location>
        <begin position="326"/>
        <end position="437"/>
    </location>
</feature>
<feature type="compositionally biased region" description="Polar residues" evidence="1">
    <location>
        <begin position="53"/>
        <end position="74"/>
    </location>
</feature>
<gene>
    <name evidence="2" type="ORF">N0V93_008701</name>
</gene>
<dbReference type="GO" id="GO:0005737">
    <property type="term" value="C:cytoplasm"/>
    <property type="evidence" value="ECO:0007669"/>
    <property type="project" value="InterPro"/>
</dbReference>
<reference evidence="2" key="1">
    <citation type="submission" date="2022-10" db="EMBL/GenBank/DDBJ databases">
        <title>Tapping the CABI collections for fungal endophytes: first genome assemblies for Collariella, Neodidymelliopsis, Ascochyta clinopodiicola, Didymella pomorum, Didymosphaeria variabile, Neocosmospora piperis and Neocucurbitaria cava.</title>
        <authorList>
            <person name="Hill R."/>
        </authorList>
    </citation>
    <scope>NUCLEOTIDE SEQUENCE</scope>
    <source>
        <strain evidence="2">IMI 355082</strain>
    </source>
</reference>
<feature type="compositionally biased region" description="Polar residues" evidence="1">
    <location>
        <begin position="382"/>
        <end position="404"/>
    </location>
</feature>
<dbReference type="GO" id="GO:0005634">
    <property type="term" value="C:nucleus"/>
    <property type="evidence" value="ECO:0007669"/>
    <property type="project" value="InterPro"/>
</dbReference>
<feature type="region of interest" description="Disordered" evidence="1">
    <location>
        <begin position="521"/>
        <end position="584"/>
    </location>
</feature>
<feature type="compositionally biased region" description="Polar residues" evidence="1">
    <location>
        <begin position="253"/>
        <end position="273"/>
    </location>
</feature>
<dbReference type="Pfam" id="PF09421">
    <property type="entry name" value="FRQ"/>
    <property type="match status" value="1"/>
</dbReference>
<evidence type="ECO:0000313" key="2">
    <source>
        <dbReference type="EMBL" id="KAJ4388096.1"/>
    </source>
</evidence>
<evidence type="ECO:0000256" key="1">
    <source>
        <dbReference type="SAM" id="MobiDB-lite"/>
    </source>
</evidence>